<comment type="caution">
    <text evidence="2">The sequence shown here is derived from an EMBL/GenBank/DDBJ whole genome shotgun (WGS) entry which is preliminary data.</text>
</comment>
<accession>A0A9Q3GXH7</accession>
<protein>
    <submittedName>
        <fullName evidence="2">Uncharacterized protein</fullName>
    </submittedName>
</protein>
<dbReference type="AlphaFoldDB" id="A0A9Q3GXH7"/>
<evidence type="ECO:0000313" key="3">
    <source>
        <dbReference type="Proteomes" id="UP000765509"/>
    </source>
</evidence>
<dbReference type="Proteomes" id="UP000765509">
    <property type="component" value="Unassembled WGS sequence"/>
</dbReference>
<feature type="region of interest" description="Disordered" evidence="1">
    <location>
        <begin position="1"/>
        <end position="41"/>
    </location>
</feature>
<sequence length="119" mass="13577">MSPEEDKDRRARNRLLSARGKIVRPNDTEGVGTSEGSTQNQKIIVNTSDRISKPTIRNDIPTHNEHSVVTPDSNINSDELWLKMSQFSEKTQQKLEKLHEIKLSLEELLNLQNTTIQTL</sequence>
<reference evidence="2" key="1">
    <citation type="submission" date="2021-03" db="EMBL/GenBank/DDBJ databases">
        <title>Draft genome sequence of rust myrtle Austropuccinia psidii MF-1, a brazilian biotype.</title>
        <authorList>
            <person name="Quecine M.C."/>
            <person name="Pachon D.M.R."/>
            <person name="Bonatelli M.L."/>
            <person name="Correr F.H."/>
            <person name="Franceschini L.M."/>
            <person name="Leite T.F."/>
            <person name="Margarido G.R.A."/>
            <person name="Almeida C.A."/>
            <person name="Ferrarezi J.A."/>
            <person name="Labate C.A."/>
        </authorList>
    </citation>
    <scope>NUCLEOTIDE SEQUENCE</scope>
    <source>
        <strain evidence="2">MF-1</strain>
    </source>
</reference>
<organism evidence="2 3">
    <name type="scientific">Austropuccinia psidii MF-1</name>
    <dbReference type="NCBI Taxonomy" id="1389203"/>
    <lineage>
        <taxon>Eukaryota</taxon>
        <taxon>Fungi</taxon>
        <taxon>Dikarya</taxon>
        <taxon>Basidiomycota</taxon>
        <taxon>Pucciniomycotina</taxon>
        <taxon>Pucciniomycetes</taxon>
        <taxon>Pucciniales</taxon>
        <taxon>Sphaerophragmiaceae</taxon>
        <taxon>Austropuccinia</taxon>
    </lineage>
</organism>
<evidence type="ECO:0000256" key="1">
    <source>
        <dbReference type="SAM" id="MobiDB-lite"/>
    </source>
</evidence>
<keyword evidence="3" id="KW-1185">Reference proteome</keyword>
<name>A0A9Q3GXH7_9BASI</name>
<evidence type="ECO:0000313" key="2">
    <source>
        <dbReference type="EMBL" id="MBW0483566.1"/>
    </source>
</evidence>
<proteinExistence type="predicted"/>
<gene>
    <name evidence="2" type="ORF">O181_023281</name>
</gene>
<dbReference type="EMBL" id="AVOT02007282">
    <property type="protein sequence ID" value="MBW0483566.1"/>
    <property type="molecule type" value="Genomic_DNA"/>
</dbReference>